<feature type="signal peptide" evidence="1">
    <location>
        <begin position="1"/>
        <end position="23"/>
    </location>
</feature>
<evidence type="ECO:0000259" key="2">
    <source>
        <dbReference type="Pfam" id="PF13511"/>
    </source>
</evidence>
<evidence type="ECO:0000256" key="1">
    <source>
        <dbReference type="SAM" id="SignalP"/>
    </source>
</evidence>
<keyword evidence="4" id="KW-1185">Reference proteome</keyword>
<sequence>MLRKWTTTVLILLSLLSAAALHAQSKIYAWKDEQGNVVFSDTAKPGAELIEVDDQQTIISSVDTSILDITPRAKVEEFNVSINQPEDHATIRDNSGSVYISGQVSPVFKRGLTVQLIFNGEKHGEPQTRSVFILRNVDRGEHKIKLELINNQGKVIASSKERTIYLHRARVN</sequence>
<organism evidence="3 4">
    <name type="scientific">Thalassotalea litorea</name>
    <dbReference type="NCBI Taxonomy" id="2020715"/>
    <lineage>
        <taxon>Bacteria</taxon>
        <taxon>Pseudomonadati</taxon>
        <taxon>Pseudomonadota</taxon>
        <taxon>Gammaproteobacteria</taxon>
        <taxon>Alteromonadales</taxon>
        <taxon>Colwelliaceae</taxon>
        <taxon>Thalassotalea</taxon>
    </lineage>
</organism>
<accession>A0A5R9ISS0</accession>
<evidence type="ECO:0000313" key="3">
    <source>
        <dbReference type="EMBL" id="TLU67097.1"/>
    </source>
</evidence>
<protein>
    <submittedName>
        <fullName evidence="3">DUF4124 domain-containing protein</fullName>
    </submittedName>
</protein>
<feature type="chain" id="PRO_5024402016" evidence="1">
    <location>
        <begin position="24"/>
        <end position="172"/>
    </location>
</feature>
<dbReference type="Proteomes" id="UP000307790">
    <property type="component" value="Unassembled WGS sequence"/>
</dbReference>
<dbReference type="InterPro" id="IPR025392">
    <property type="entry name" value="DUF4124"/>
</dbReference>
<reference evidence="3 4" key="1">
    <citation type="submission" date="2019-05" db="EMBL/GenBank/DDBJ databases">
        <title>Genome sequences of Thalassotalea litorea 1K03283.</title>
        <authorList>
            <person name="Zhang D."/>
        </authorList>
    </citation>
    <scope>NUCLEOTIDE SEQUENCE [LARGE SCALE GENOMIC DNA]</scope>
    <source>
        <strain evidence="3 4">MCCC 1K03283</strain>
    </source>
</reference>
<dbReference type="EMBL" id="VCBC01000003">
    <property type="protein sequence ID" value="TLU67097.1"/>
    <property type="molecule type" value="Genomic_DNA"/>
</dbReference>
<feature type="domain" description="DUF4124" evidence="2">
    <location>
        <begin position="15"/>
        <end position="49"/>
    </location>
</feature>
<proteinExistence type="predicted"/>
<dbReference type="RefSeq" id="WP_138318378.1">
    <property type="nucleotide sequence ID" value="NZ_VCBC01000003.1"/>
</dbReference>
<dbReference type="AlphaFoldDB" id="A0A5R9ISS0"/>
<keyword evidence="1" id="KW-0732">Signal</keyword>
<dbReference type="Pfam" id="PF13511">
    <property type="entry name" value="DUF4124"/>
    <property type="match status" value="1"/>
</dbReference>
<name>A0A5R9ISS0_9GAMM</name>
<comment type="caution">
    <text evidence="3">The sequence shown here is derived from an EMBL/GenBank/DDBJ whole genome shotgun (WGS) entry which is preliminary data.</text>
</comment>
<gene>
    <name evidence="3" type="ORF">FE810_02075</name>
</gene>
<evidence type="ECO:0000313" key="4">
    <source>
        <dbReference type="Proteomes" id="UP000307790"/>
    </source>
</evidence>
<dbReference type="OrthoDB" id="7062774at2"/>